<feature type="region of interest" description="Disordered" evidence="1">
    <location>
        <begin position="392"/>
        <end position="416"/>
    </location>
</feature>
<evidence type="ECO:0000313" key="4">
    <source>
        <dbReference type="Proteomes" id="UP000246740"/>
    </source>
</evidence>
<dbReference type="GO" id="GO:0030036">
    <property type="term" value="P:actin cytoskeleton organization"/>
    <property type="evidence" value="ECO:0007669"/>
    <property type="project" value="InterPro"/>
</dbReference>
<feature type="region of interest" description="Disordered" evidence="1">
    <location>
        <begin position="941"/>
        <end position="963"/>
    </location>
</feature>
<feature type="compositionally biased region" description="Basic and acidic residues" evidence="1">
    <location>
        <begin position="818"/>
        <end position="830"/>
    </location>
</feature>
<keyword evidence="4" id="KW-1185">Reference proteome</keyword>
<dbReference type="SUPFAM" id="SSF48371">
    <property type="entry name" value="ARM repeat"/>
    <property type="match status" value="1"/>
</dbReference>
<evidence type="ECO:0000259" key="2">
    <source>
        <dbReference type="SMART" id="SM01140"/>
    </source>
</evidence>
<evidence type="ECO:0000256" key="1">
    <source>
        <dbReference type="SAM" id="MobiDB-lite"/>
    </source>
</evidence>
<dbReference type="SMART" id="SM01140">
    <property type="entry name" value="Drf_GBD"/>
    <property type="match status" value="1"/>
</dbReference>
<dbReference type="InParanoid" id="A0A317XS87"/>
<gene>
    <name evidence="3" type="ORF">BCV70DRAFT_199337</name>
</gene>
<dbReference type="Proteomes" id="UP000246740">
    <property type="component" value="Unassembled WGS sequence"/>
</dbReference>
<feature type="region of interest" description="Disordered" evidence="1">
    <location>
        <begin position="258"/>
        <end position="293"/>
    </location>
</feature>
<dbReference type="InterPro" id="IPR011989">
    <property type="entry name" value="ARM-like"/>
</dbReference>
<dbReference type="EMBL" id="KZ819191">
    <property type="protein sequence ID" value="PWZ00972.1"/>
    <property type="molecule type" value="Genomic_DNA"/>
</dbReference>
<dbReference type="GO" id="GO:0031267">
    <property type="term" value="F:small GTPase binding"/>
    <property type="evidence" value="ECO:0007669"/>
    <property type="project" value="InterPro"/>
</dbReference>
<feature type="compositionally biased region" description="Polar residues" evidence="1">
    <location>
        <begin position="48"/>
        <end position="58"/>
    </location>
</feature>
<dbReference type="GO" id="GO:0003779">
    <property type="term" value="F:actin binding"/>
    <property type="evidence" value="ECO:0007669"/>
    <property type="project" value="InterPro"/>
</dbReference>
<evidence type="ECO:0000313" key="3">
    <source>
        <dbReference type="EMBL" id="PWZ00972.1"/>
    </source>
</evidence>
<feature type="compositionally biased region" description="Basic residues" evidence="1">
    <location>
        <begin position="170"/>
        <end position="182"/>
    </location>
</feature>
<accession>A0A317XS87</accession>
<feature type="region of interest" description="Disordered" evidence="1">
    <location>
        <begin position="1"/>
        <end position="186"/>
    </location>
</feature>
<feature type="compositionally biased region" description="Polar residues" evidence="1">
    <location>
        <begin position="325"/>
        <end position="338"/>
    </location>
</feature>
<protein>
    <recommendedName>
        <fullName evidence="2">Formin GTPase-binding domain-containing protein</fullName>
    </recommendedName>
</protein>
<proteinExistence type="predicted"/>
<dbReference type="Gene3D" id="1.25.10.10">
    <property type="entry name" value="Leucine-rich Repeat Variant"/>
    <property type="match status" value="1"/>
</dbReference>
<dbReference type="InterPro" id="IPR016024">
    <property type="entry name" value="ARM-type_fold"/>
</dbReference>
<feature type="compositionally biased region" description="Polar residues" evidence="1">
    <location>
        <begin position="259"/>
        <end position="268"/>
    </location>
</feature>
<feature type="compositionally biased region" description="Polar residues" evidence="1">
    <location>
        <begin position="20"/>
        <end position="35"/>
    </location>
</feature>
<dbReference type="InterPro" id="IPR010473">
    <property type="entry name" value="GTPase-bd"/>
</dbReference>
<dbReference type="AlphaFoldDB" id="A0A317XS87"/>
<reference evidence="3 4" key="1">
    <citation type="journal article" date="2018" name="Mol. Biol. Evol.">
        <title>Broad Genomic Sampling Reveals a Smut Pathogenic Ancestry of the Fungal Clade Ustilaginomycotina.</title>
        <authorList>
            <person name="Kijpornyongpan T."/>
            <person name="Mondo S.J."/>
            <person name="Barry K."/>
            <person name="Sandor L."/>
            <person name="Lee J."/>
            <person name="Lipzen A."/>
            <person name="Pangilinan J."/>
            <person name="LaButti K."/>
            <person name="Hainaut M."/>
            <person name="Henrissat B."/>
            <person name="Grigoriev I.V."/>
            <person name="Spatafora J.W."/>
            <person name="Aime M.C."/>
        </authorList>
    </citation>
    <scope>NUCLEOTIDE SEQUENCE [LARGE SCALE GENOMIC DNA]</scope>
    <source>
        <strain evidence="3 4">MCA 3645</strain>
    </source>
</reference>
<feature type="compositionally biased region" description="Polar residues" evidence="1">
    <location>
        <begin position="84"/>
        <end position="104"/>
    </location>
</feature>
<feature type="compositionally biased region" description="Low complexity" evidence="1">
    <location>
        <begin position="339"/>
        <end position="356"/>
    </location>
</feature>
<organism evidence="3 4">
    <name type="scientific">Testicularia cyperi</name>
    <dbReference type="NCBI Taxonomy" id="1882483"/>
    <lineage>
        <taxon>Eukaryota</taxon>
        <taxon>Fungi</taxon>
        <taxon>Dikarya</taxon>
        <taxon>Basidiomycota</taxon>
        <taxon>Ustilaginomycotina</taxon>
        <taxon>Ustilaginomycetes</taxon>
        <taxon>Ustilaginales</taxon>
        <taxon>Anthracoideaceae</taxon>
        <taxon>Testicularia</taxon>
    </lineage>
</organism>
<sequence>MQVALSRPTATPYASRPTGVVTSYPSSPAKNNSRGGTHAPHAPLGDSTVLNMSTQMVSDANHYHDSSRIKPGQYSRQMPVIPARSSSPSKNDGSYNHHSGPSNGKENHNSYIMREGIDSSPSRGRSSHFATTSQPIPIDPKYRLRGNSPEDSGRNGTGSKLKVGSFSPKKGLRSRSRSRSRLFGKDKTDTVNNQAVSTSHAAIRTADEIDADFVDLLDEMQVHPDLRRKLLALSSTVKASMLQGQATLSLAAFNDDGSAANTSTSPSKTARKPIPELLKGRSTRPNSSIFDSSPLLGGASEAFGALNPNQLDRFGDDGEKLAPPNTAQLFGSGPTRNVSGGSFASGSGSSSALGTSPDKSGNRKSSMDIFKSPNLGQGGSLLSLAGSSYSASGTRGRSMSFGRESSASTSKETPESFATMLKCTDASRVDVARVKRMRAVVASESPIWISTFVGPDVGGYDAMLHRLDDLLTMEWREEQHDDQLLHELLRCFVALNTTDVGRVALASHAPTPFTQLMGLLFSEKKPGDLSTRKLIVELLSILLHVQLPASQSLSASSLNYVLSLLQNPVDPAKEAVVDFIKQTHTPRVFKTYVVELASVCRDYFWIFCHSQNLFWRYEELGERIEGIKGPKVPGGMTGGVEFEAMAYLTSHLKLINSLATMLEQSKPHQLPRPAMTASEFHNHLFTSGIERVLATLRRSSQHYYARTHLELARYLALATRAGTRLPYHLSDWLEAPKQVAARPTLPPLELPYTYSPSAATKNVAGASGDLLAVTSPTAAIVGSSSGYGYATQFIAPNAPARQSSVPQNEPKPLTVNDRTSESQQDRAEDWRQDLSNALAEAAKVPLPLSPRVGERGRDAVATIPFEQSFEQFPSPVSASAAKFGMASASQLAGSSVIPGAPVRQPTAPSILQMPHQTPQVQGSVVGSAIKKWESMSISVATSAAPRPAALVNQPRNAPANRHA</sequence>
<feature type="region of interest" description="Disordered" evidence="1">
    <location>
        <begin position="799"/>
        <end position="830"/>
    </location>
</feature>
<feature type="compositionally biased region" description="Polar residues" evidence="1">
    <location>
        <begin position="119"/>
        <end position="135"/>
    </location>
</feature>
<feature type="domain" description="Formin GTPase-binding" evidence="2">
    <location>
        <begin position="200"/>
        <end position="544"/>
    </location>
</feature>
<feature type="region of interest" description="Disordered" evidence="1">
    <location>
        <begin position="307"/>
        <end position="372"/>
    </location>
</feature>
<dbReference type="OrthoDB" id="2155261at2759"/>
<name>A0A317XS87_9BASI</name>